<dbReference type="STRING" id="537011.PREVCOP_03942"/>
<dbReference type="AlphaFoldDB" id="D1P9Y1"/>
<dbReference type="PaxDb" id="537011-PREVCOP_03942"/>
<keyword evidence="2" id="KW-1185">Reference proteome</keyword>
<gene>
    <name evidence="1" type="ORF">PREVCOP_03942</name>
</gene>
<organism evidence="1 2">
    <name type="scientific">Segatella copri DSM 18205</name>
    <dbReference type="NCBI Taxonomy" id="537011"/>
    <lineage>
        <taxon>Bacteria</taxon>
        <taxon>Pseudomonadati</taxon>
        <taxon>Bacteroidota</taxon>
        <taxon>Bacteroidia</taxon>
        <taxon>Bacteroidales</taxon>
        <taxon>Prevotellaceae</taxon>
        <taxon>Segatella</taxon>
    </lineage>
</organism>
<dbReference type="Proteomes" id="UP000004477">
    <property type="component" value="Unassembled WGS sequence"/>
</dbReference>
<dbReference type="HOGENOM" id="CLU_3220078_0_0_10"/>
<evidence type="ECO:0000313" key="2">
    <source>
        <dbReference type="Proteomes" id="UP000004477"/>
    </source>
</evidence>
<name>D1P9Y1_9BACT</name>
<sequence>MASGFPILGNVECGVLNVELPNGISMKTHKGASLTQHSTFNTQH</sequence>
<reference evidence="1" key="1">
    <citation type="submission" date="2009-11" db="EMBL/GenBank/DDBJ databases">
        <authorList>
            <person name="Weinstock G."/>
            <person name="Sodergren E."/>
            <person name="Clifton S."/>
            <person name="Fulton L."/>
            <person name="Fulton B."/>
            <person name="Courtney L."/>
            <person name="Fronick C."/>
            <person name="Harrison M."/>
            <person name="Strong C."/>
            <person name="Farmer C."/>
            <person name="Delahaunty K."/>
            <person name="Markovic C."/>
            <person name="Hall O."/>
            <person name="Minx P."/>
            <person name="Tomlinson C."/>
            <person name="Mitreva M."/>
            <person name="Nelson J."/>
            <person name="Hou S."/>
            <person name="Wollam A."/>
            <person name="Pepin K.H."/>
            <person name="Johnson M."/>
            <person name="Bhonagiri V."/>
            <person name="Nash W.E."/>
            <person name="Warren W."/>
            <person name="Chinwalla A."/>
            <person name="Mardis E.R."/>
            <person name="Wilson R.K."/>
        </authorList>
    </citation>
    <scope>NUCLEOTIDE SEQUENCE [LARGE SCALE GENOMIC DNA]</scope>
    <source>
        <strain evidence="1">DSM 18205</strain>
    </source>
</reference>
<accession>D1P9Y1</accession>
<evidence type="ECO:0000313" key="1">
    <source>
        <dbReference type="EMBL" id="EFB36564.1"/>
    </source>
</evidence>
<dbReference type="EMBL" id="ACBX02000005">
    <property type="protein sequence ID" value="EFB36564.1"/>
    <property type="molecule type" value="Genomic_DNA"/>
</dbReference>
<proteinExistence type="predicted"/>
<comment type="caution">
    <text evidence="1">The sequence shown here is derived from an EMBL/GenBank/DDBJ whole genome shotgun (WGS) entry which is preliminary data.</text>
</comment>
<protein>
    <submittedName>
        <fullName evidence="1">Uncharacterized protein</fullName>
    </submittedName>
</protein>